<organism evidence="3 4">
    <name type="scientific">Candidatus Scybalocola faecigallinarum</name>
    <dbReference type="NCBI Taxonomy" id="2840941"/>
    <lineage>
        <taxon>Bacteria</taxon>
        <taxon>Bacillati</taxon>
        <taxon>Bacillota</taxon>
        <taxon>Clostridia</taxon>
        <taxon>Lachnospirales</taxon>
        <taxon>Lachnospiraceae</taxon>
        <taxon>Lachnospiraceae incertae sedis</taxon>
        <taxon>Candidatus Scybalocola (ex Gilroy et al. 2021)</taxon>
    </lineage>
</organism>
<reference evidence="3" key="2">
    <citation type="journal article" date="2021" name="PeerJ">
        <title>Extensive microbial diversity within the chicken gut microbiome revealed by metagenomics and culture.</title>
        <authorList>
            <person name="Gilroy R."/>
            <person name="Ravi A."/>
            <person name="Getino M."/>
            <person name="Pursley I."/>
            <person name="Horton D.L."/>
            <person name="Alikhan N.F."/>
            <person name="Baker D."/>
            <person name="Gharbi K."/>
            <person name="Hall N."/>
            <person name="Watson M."/>
            <person name="Adriaenssens E.M."/>
            <person name="Foster-Nyarko E."/>
            <person name="Jarju S."/>
            <person name="Secka A."/>
            <person name="Antonio M."/>
            <person name="Oren A."/>
            <person name="Chaudhuri R.R."/>
            <person name="La Ragione R."/>
            <person name="Hildebrand F."/>
            <person name="Pallen M.J."/>
        </authorList>
    </citation>
    <scope>NUCLEOTIDE SEQUENCE</scope>
    <source>
        <strain evidence="3">CHK178-757</strain>
    </source>
</reference>
<comment type="caution">
    <text evidence="3">The sequence shown here is derived from an EMBL/GenBank/DDBJ whole genome shotgun (WGS) entry which is preliminary data.</text>
</comment>
<evidence type="ECO:0000256" key="1">
    <source>
        <dbReference type="ARBA" id="ARBA00023125"/>
    </source>
</evidence>
<reference evidence="3" key="1">
    <citation type="submission" date="2020-10" db="EMBL/GenBank/DDBJ databases">
        <authorList>
            <person name="Gilroy R."/>
        </authorList>
    </citation>
    <scope>NUCLEOTIDE SEQUENCE</scope>
    <source>
        <strain evidence="3">CHK178-757</strain>
    </source>
</reference>
<sequence>MADKVLENNQVSVTGVVDSEFTYSHEVFGEGFYMLEIVVNRLSNMADRIPLMVSERLVDVTESYIGKTVQARGQFRSYNKHEEGRNRLILSVFVREFEVLAQDEVCTKPNSVYLNGFICKQPVYRMTPLGREIADLLLAVNRPYGKSDYLPCICWGRNARFAGKFKVGEHIHLWGRIQSRTYQKKIDADTVEKRTAYEISVSKIECAES</sequence>
<evidence type="ECO:0000313" key="3">
    <source>
        <dbReference type="EMBL" id="HIS47292.1"/>
    </source>
</evidence>
<proteinExistence type="predicted"/>
<protein>
    <submittedName>
        <fullName evidence="3">Single-stranded DNA-binding protein</fullName>
    </submittedName>
</protein>
<dbReference type="GO" id="GO:0003697">
    <property type="term" value="F:single-stranded DNA binding"/>
    <property type="evidence" value="ECO:0007669"/>
    <property type="project" value="InterPro"/>
</dbReference>
<gene>
    <name evidence="3" type="ORF">IAB46_06995</name>
</gene>
<dbReference type="CDD" id="cd04496">
    <property type="entry name" value="SSB_OBF"/>
    <property type="match status" value="1"/>
</dbReference>
<dbReference type="InterPro" id="IPR000424">
    <property type="entry name" value="Primosome_PriB/ssb"/>
</dbReference>
<name>A0A9D1JQK7_9FIRM</name>
<dbReference type="AlphaFoldDB" id="A0A9D1JQK7"/>
<dbReference type="Gene3D" id="2.40.50.140">
    <property type="entry name" value="Nucleic acid-binding proteins"/>
    <property type="match status" value="2"/>
</dbReference>
<dbReference type="EMBL" id="DVIT01000026">
    <property type="protein sequence ID" value="HIS47292.1"/>
    <property type="molecule type" value="Genomic_DNA"/>
</dbReference>
<dbReference type="PROSITE" id="PS50935">
    <property type="entry name" value="SSB"/>
    <property type="match status" value="1"/>
</dbReference>
<evidence type="ECO:0000256" key="2">
    <source>
        <dbReference type="PROSITE-ProRule" id="PRU00252"/>
    </source>
</evidence>
<keyword evidence="1 2" id="KW-0238">DNA-binding</keyword>
<dbReference type="SUPFAM" id="SSF50249">
    <property type="entry name" value="Nucleic acid-binding proteins"/>
    <property type="match status" value="1"/>
</dbReference>
<dbReference type="Pfam" id="PF00436">
    <property type="entry name" value="SSB"/>
    <property type="match status" value="1"/>
</dbReference>
<dbReference type="NCBIfam" id="NF004476">
    <property type="entry name" value="PRK05813.1"/>
    <property type="match status" value="1"/>
</dbReference>
<dbReference type="Proteomes" id="UP000823927">
    <property type="component" value="Unassembled WGS sequence"/>
</dbReference>
<evidence type="ECO:0000313" key="4">
    <source>
        <dbReference type="Proteomes" id="UP000823927"/>
    </source>
</evidence>
<accession>A0A9D1JQK7</accession>
<dbReference type="InterPro" id="IPR012340">
    <property type="entry name" value="NA-bd_OB-fold"/>
</dbReference>